<evidence type="ECO:0000313" key="2">
    <source>
        <dbReference type="EMBL" id="KMS60025.1"/>
    </source>
</evidence>
<organism evidence="2 3">
    <name type="scientific">Novosphingobium barchaimii LL02</name>
    <dbReference type="NCBI Taxonomy" id="1114963"/>
    <lineage>
        <taxon>Bacteria</taxon>
        <taxon>Pseudomonadati</taxon>
        <taxon>Pseudomonadota</taxon>
        <taxon>Alphaproteobacteria</taxon>
        <taxon>Sphingomonadales</taxon>
        <taxon>Sphingomonadaceae</taxon>
        <taxon>Novosphingobium</taxon>
    </lineage>
</organism>
<evidence type="ECO:0000256" key="1">
    <source>
        <dbReference type="SAM" id="MobiDB-lite"/>
    </source>
</evidence>
<dbReference type="EMBL" id="JACU01000002">
    <property type="protein sequence ID" value="KMS60025.1"/>
    <property type="molecule type" value="Genomic_DNA"/>
</dbReference>
<comment type="caution">
    <text evidence="2">The sequence shown here is derived from an EMBL/GenBank/DDBJ whole genome shotgun (WGS) entry which is preliminary data.</text>
</comment>
<proteinExistence type="predicted"/>
<dbReference type="AlphaFoldDB" id="A0A0J8B0X1"/>
<protein>
    <submittedName>
        <fullName evidence="2">Uncharacterized protein</fullName>
    </submittedName>
</protein>
<name>A0A0J8B0X1_9SPHN</name>
<keyword evidence="3" id="KW-1185">Reference proteome</keyword>
<feature type="region of interest" description="Disordered" evidence="1">
    <location>
        <begin position="1"/>
        <end position="29"/>
    </location>
</feature>
<accession>A0A0J8B0X1</accession>
<evidence type="ECO:0000313" key="3">
    <source>
        <dbReference type="Proteomes" id="UP000052268"/>
    </source>
</evidence>
<dbReference type="Proteomes" id="UP000052268">
    <property type="component" value="Unassembled WGS sequence"/>
</dbReference>
<sequence>MIGSFGQVGKVDEPEPDRSAATLVAGAID</sequence>
<gene>
    <name evidence="2" type="ORF">V474_09040</name>
</gene>
<reference evidence="2 3" key="1">
    <citation type="journal article" date="2015" name="G3 (Bethesda)">
        <title>Insights into Ongoing Evolution of the Hexachlorocyclohexane Catabolic Pathway from Comparative Genomics of Ten Sphingomonadaceae Strains.</title>
        <authorList>
            <person name="Pearce S.L."/>
            <person name="Oakeshott J.G."/>
            <person name="Pandey G."/>
        </authorList>
    </citation>
    <scope>NUCLEOTIDE SEQUENCE [LARGE SCALE GENOMIC DNA]</scope>
    <source>
        <strain evidence="2 3">LL02</strain>
    </source>
</reference>